<dbReference type="EMBL" id="CAWYQH010000001">
    <property type="protein sequence ID" value="CAK8671664.1"/>
    <property type="molecule type" value="Genomic_DNA"/>
</dbReference>
<sequence length="665" mass="71340">MIMTRLTSLLHVLCFGFHTASACKPSCDSSPCQWKWGSCSQSSGGGYQTPVVTKKEGSCGSCDLPALRNCNTNCCRRNCQWASWRSWSSCSATCGLGTKTRSRGYAVTASCGGSGCPGSSTSSTSCNNSCCPVDCVWGTWSKFGKCSVNCGGGMQSRQRSIITDTSCGGSSCSGSSTDIRLCNTDCCPADCVWNAWSKFSSCSASCGGGTQKRSRSVQISAKCGGSTCVGLSTENRTCNTQCCPVDCEWGPWGNFSTCLVTCDGGTKMRSRNITKHANCGGINCSGSTMELQECNAQCCPIDCVWNIWEEWSECSKTCGQGLRKRQRTVKTASICGGVDCVDNSAQEETCNDICCPINCKWSEWSVWSSCDRECGNGTRTKSRTIDRLRACGGDACDGPTEERESCKGYCCPINCEVSTWTPWSNCSAECGPNGTSTRARYILVSPSCGGVSCPDELTQEIPCNRFCFDGKVTSSGCLCGPGWYGECCEKDIDECENGMYICHSHAVCANIPGSYVCLCEHGYTGNGTHCSNIDECTLGTHNCDVETTKCADTKGSFDCECLGGYKKSRVVCHDVNECYTSLTDCHANATCLNSVGSFDCICNPGFTGDGKICKDVDECLTSLDECKGNSVCRNTVGGYWCDCGEPYEYRNGECVERLERLPMQV</sequence>
<dbReference type="PROSITE" id="PS51257">
    <property type="entry name" value="PROKAR_LIPOPROTEIN"/>
    <property type="match status" value="1"/>
</dbReference>
<evidence type="ECO:0000256" key="3">
    <source>
        <dbReference type="ARBA" id="ARBA00022737"/>
    </source>
</evidence>
<evidence type="ECO:0000256" key="6">
    <source>
        <dbReference type="PROSITE-ProRule" id="PRU00076"/>
    </source>
</evidence>
<dbReference type="InterPro" id="IPR000884">
    <property type="entry name" value="TSP1_rpt"/>
</dbReference>
<evidence type="ECO:0000256" key="5">
    <source>
        <dbReference type="ARBA" id="ARBA00023180"/>
    </source>
</evidence>
<keyword evidence="3" id="KW-0677">Repeat</keyword>
<feature type="domain" description="EGF-like" evidence="8">
    <location>
        <begin position="574"/>
        <end position="614"/>
    </location>
</feature>
<dbReference type="InterPro" id="IPR018097">
    <property type="entry name" value="EGF_Ca-bd_CS"/>
</dbReference>
<proteinExistence type="predicted"/>
<dbReference type="SUPFAM" id="SSF57184">
    <property type="entry name" value="Growth factor receptor domain"/>
    <property type="match status" value="1"/>
</dbReference>
<keyword evidence="4" id="KW-1015">Disulfide bond</keyword>
<dbReference type="Pfam" id="PF19028">
    <property type="entry name" value="TSP1_spondin"/>
    <property type="match status" value="1"/>
</dbReference>
<organism evidence="9 10">
    <name type="scientific">Clavelina lepadiformis</name>
    <name type="common">Light-bulb sea squirt</name>
    <name type="synonym">Ascidia lepadiformis</name>
    <dbReference type="NCBI Taxonomy" id="159417"/>
    <lineage>
        <taxon>Eukaryota</taxon>
        <taxon>Metazoa</taxon>
        <taxon>Chordata</taxon>
        <taxon>Tunicata</taxon>
        <taxon>Ascidiacea</taxon>
        <taxon>Aplousobranchia</taxon>
        <taxon>Clavelinidae</taxon>
        <taxon>Clavelina</taxon>
    </lineage>
</organism>
<keyword evidence="2 7" id="KW-0732">Signal</keyword>
<reference evidence="9 10" key="1">
    <citation type="submission" date="2024-02" db="EMBL/GenBank/DDBJ databases">
        <authorList>
            <person name="Daric V."/>
            <person name="Darras S."/>
        </authorList>
    </citation>
    <scope>NUCLEOTIDE SEQUENCE [LARGE SCALE GENOMIC DNA]</scope>
</reference>
<dbReference type="Proteomes" id="UP001642483">
    <property type="component" value="Unassembled WGS sequence"/>
</dbReference>
<name>A0ABP0EW58_CLALP</name>
<dbReference type="SUPFAM" id="SSF57196">
    <property type="entry name" value="EGF/Laminin"/>
    <property type="match status" value="1"/>
</dbReference>
<keyword evidence="10" id="KW-1185">Reference proteome</keyword>
<evidence type="ECO:0000313" key="9">
    <source>
        <dbReference type="EMBL" id="CAK8671664.1"/>
    </source>
</evidence>
<dbReference type="SMART" id="SM00179">
    <property type="entry name" value="EGF_CA"/>
    <property type="match status" value="4"/>
</dbReference>
<dbReference type="PROSITE" id="PS50092">
    <property type="entry name" value="TSP1"/>
    <property type="match status" value="7"/>
</dbReference>
<evidence type="ECO:0000259" key="8">
    <source>
        <dbReference type="PROSITE" id="PS50026"/>
    </source>
</evidence>
<dbReference type="InterPro" id="IPR000152">
    <property type="entry name" value="EGF-type_Asp/Asn_hydroxyl_site"/>
</dbReference>
<evidence type="ECO:0000256" key="4">
    <source>
        <dbReference type="ARBA" id="ARBA00023157"/>
    </source>
</evidence>
<accession>A0ABP0EW58</accession>
<protein>
    <recommendedName>
        <fullName evidence="8">EGF-like domain-containing protein</fullName>
    </recommendedName>
</protein>
<keyword evidence="1 6" id="KW-0245">EGF-like domain</keyword>
<comment type="caution">
    <text evidence="6">Lacks conserved residue(s) required for the propagation of feature annotation.</text>
</comment>
<gene>
    <name evidence="9" type="ORF">CVLEPA_LOCUS711</name>
</gene>
<feature type="signal peptide" evidence="7">
    <location>
        <begin position="1"/>
        <end position="22"/>
    </location>
</feature>
<evidence type="ECO:0000256" key="2">
    <source>
        <dbReference type="ARBA" id="ARBA00022729"/>
    </source>
</evidence>
<dbReference type="PROSITE" id="PS50026">
    <property type="entry name" value="EGF_3"/>
    <property type="match status" value="3"/>
</dbReference>
<feature type="domain" description="EGF-like" evidence="8">
    <location>
        <begin position="491"/>
        <end position="531"/>
    </location>
</feature>
<feature type="domain" description="EGF-like" evidence="8">
    <location>
        <begin position="615"/>
        <end position="653"/>
    </location>
</feature>
<dbReference type="Gene3D" id="2.20.100.10">
    <property type="entry name" value="Thrombospondin type-1 (TSP1) repeat"/>
    <property type="match status" value="7"/>
</dbReference>
<dbReference type="SMART" id="SM00181">
    <property type="entry name" value="EGF"/>
    <property type="match status" value="4"/>
</dbReference>
<feature type="chain" id="PRO_5045081315" description="EGF-like domain-containing protein" evidence="7">
    <location>
        <begin position="23"/>
        <end position="665"/>
    </location>
</feature>
<dbReference type="Pfam" id="PF00090">
    <property type="entry name" value="TSP_1"/>
    <property type="match status" value="6"/>
</dbReference>
<dbReference type="PROSITE" id="PS00010">
    <property type="entry name" value="ASX_HYDROXYL"/>
    <property type="match status" value="4"/>
</dbReference>
<dbReference type="PROSITE" id="PS01186">
    <property type="entry name" value="EGF_2"/>
    <property type="match status" value="3"/>
</dbReference>
<dbReference type="Pfam" id="PF07645">
    <property type="entry name" value="EGF_CA"/>
    <property type="match status" value="3"/>
</dbReference>
<dbReference type="PROSITE" id="PS01187">
    <property type="entry name" value="EGF_CA"/>
    <property type="match status" value="2"/>
</dbReference>
<evidence type="ECO:0000313" key="10">
    <source>
        <dbReference type="Proteomes" id="UP001642483"/>
    </source>
</evidence>
<dbReference type="SMART" id="SM00209">
    <property type="entry name" value="TSP1"/>
    <property type="match status" value="7"/>
</dbReference>
<dbReference type="Pfam" id="PF12947">
    <property type="entry name" value="EGF_3"/>
    <property type="match status" value="1"/>
</dbReference>
<dbReference type="SUPFAM" id="SSF82895">
    <property type="entry name" value="TSP-1 type 1 repeat"/>
    <property type="match status" value="7"/>
</dbReference>
<dbReference type="InterPro" id="IPR044004">
    <property type="entry name" value="TSP1_spondin_dom"/>
</dbReference>
<comment type="caution">
    <text evidence="9">The sequence shown here is derived from an EMBL/GenBank/DDBJ whole genome shotgun (WGS) entry which is preliminary data.</text>
</comment>
<dbReference type="Gene3D" id="2.10.25.10">
    <property type="entry name" value="Laminin"/>
    <property type="match status" value="4"/>
</dbReference>
<dbReference type="InterPro" id="IPR001881">
    <property type="entry name" value="EGF-like_Ca-bd_dom"/>
</dbReference>
<dbReference type="PANTHER" id="PTHR22906">
    <property type="entry name" value="PROPERDIN"/>
    <property type="match status" value="1"/>
</dbReference>
<dbReference type="InterPro" id="IPR000742">
    <property type="entry name" value="EGF"/>
</dbReference>
<evidence type="ECO:0000256" key="7">
    <source>
        <dbReference type="SAM" id="SignalP"/>
    </source>
</evidence>
<dbReference type="InterPro" id="IPR009030">
    <property type="entry name" value="Growth_fac_rcpt_cys_sf"/>
</dbReference>
<dbReference type="InterPro" id="IPR049883">
    <property type="entry name" value="NOTCH1_EGF-like"/>
</dbReference>
<dbReference type="CDD" id="cd00054">
    <property type="entry name" value="EGF_CA"/>
    <property type="match status" value="3"/>
</dbReference>
<evidence type="ECO:0000256" key="1">
    <source>
        <dbReference type="ARBA" id="ARBA00022536"/>
    </source>
</evidence>
<keyword evidence="5" id="KW-0325">Glycoprotein</keyword>
<dbReference type="InterPro" id="IPR052065">
    <property type="entry name" value="Compl_asym_regulator"/>
</dbReference>
<dbReference type="InterPro" id="IPR036383">
    <property type="entry name" value="TSP1_rpt_sf"/>
</dbReference>
<dbReference type="InterPro" id="IPR024731">
    <property type="entry name" value="NELL2-like_EGF"/>
</dbReference>